<dbReference type="SUPFAM" id="SSF57756">
    <property type="entry name" value="Retrovirus zinc finger-like domains"/>
    <property type="match status" value="1"/>
</dbReference>
<organism evidence="4 5">
    <name type="scientific">Tanacetum coccineum</name>
    <dbReference type="NCBI Taxonomy" id="301880"/>
    <lineage>
        <taxon>Eukaryota</taxon>
        <taxon>Viridiplantae</taxon>
        <taxon>Streptophyta</taxon>
        <taxon>Embryophyta</taxon>
        <taxon>Tracheophyta</taxon>
        <taxon>Spermatophyta</taxon>
        <taxon>Magnoliopsida</taxon>
        <taxon>eudicotyledons</taxon>
        <taxon>Gunneridae</taxon>
        <taxon>Pentapetalae</taxon>
        <taxon>asterids</taxon>
        <taxon>campanulids</taxon>
        <taxon>Asterales</taxon>
        <taxon>Asteraceae</taxon>
        <taxon>Asteroideae</taxon>
        <taxon>Anthemideae</taxon>
        <taxon>Anthemidinae</taxon>
        <taxon>Tanacetum</taxon>
    </lineage>
</organism>
<evidence type="ECO:0000256" key="2">
    <source>
        <dbReference type="SAM" id="MobiDB-lite"/>
    </source>
</evidence>
<dbReference type="GO" id="GO:0003964">
    <property type="term" value="F:RNA-directed DNA polymerase activity"/>
    <property type="evidence" value="ECO:0007669"/>
    <property type="project" value="UniProtKB-KW"/>
</dbReference>
<feature type="compositionally biased region" description="Low complexity" evidence="2">
    <location>
        <begin position="309"/>
        <end position="326"/>
    </location>
</feature>
<keyword evidence="4" id="KW-0548">Nucleotidyltransferase</keyword>
<dbReference type="CDD" id="cd00303">
    <property type="entry name" value="retropepsin_like"/>
    <property type="match status" value="1"/>
</dbReference>
<evidence type="ECO:0000256" key="1">
    <source>
        <dbReference type="PROSITE-ProRule" id="PRU00047"/>
    </source>
</evidence>
<dbReference type="Pfam" id="PF00098">
    <property type="entry name" value="zf-CCHC"/>
    <property type="match status" value="1"/>
</dbReference>
<dbReference type="PANTHER" id="PTHR15503:SF42">
    <property type="entry name" value="ZINC FINGER, CCHC-TYPE, RETROTRANSPOSON GAG DOMAIN, ASPARTIC PEPTIDASE DOMAIN PROTEIN-RELATED"/>
    <property type="match status" value="1"/>
</dbReference>
<reference evidence="4" key="1">
    <citation type="journal article" date="2022" name="Int. J. Mol. Sci.">
        <title>Draft Genome of Tanacetum Coccineum: Genomic Comparison of Closely Related Tanacetum-Family Plants.</title>
        <authorList>
            <person name="Yamashiro T."/>
            <person name="Shiraishi A."/>
            <person name="Nakayama K."/>
            <person name="Satake H."/>
        </authorList>
    </citation>
    <scope>NUCLEOTIDE SEQUENCE</scope>
</reference>
<dbReference type="SUPFAM" id="SSF50630">
    <property type="entry name" value="Acid proteases"/>
    <property type="match status" value="1"/>
</dbReference>
<protein>
    <submittedName>
        <fullName evidence="4">Reverse transcriptase domain-containing protein</fullName>
    </submittedName>
</protein>
<dbReference type="PANTHER" id="PTHR15503">
    <property type="entry name" value="LDOC1 RELATED"/>
    <property type="match status" value="1"/>
</dbReference>
<keyword evidence="1" id="KW-0862">Zinc</keyword>
<dbReference type="InterPro" id="IPR005162">
    <property type="entry name" value="Retrotrans_gag_dom"/>
</dbReference>
<keyword evidence="1" id="KW-0479">Metal-binding</keyword>
<dbReference type="Gene3D" id="4.10.60.10">
    <property type="entry name" value="Zinc finger, CCHC-type"/>
    <property type="match status" value="1"/>
</dbReference>
<feature type="region of interest" description="Disordered" evidence="2">
    <location>
        <begin position="304"/>
        <end position="328"/>
    </location>
</feature>
<dbReference type="InterPro" id="IPR036875">
    <property type="entry name" value="Znf_CCHC_sf"/>
</dbReference>
<evidence type="ECO:0000259" key="3">
    <source>
        <dbReference type="PROSITE" id="PS50158"/>
    </source>
</evidence>
<feature type="domain" description="CCHC-type" evidence="3">
    <location>
        <begin position="332"/>
        <end position="347"/>
    </location>
</feature>
<keyword evidence="5" id="KW-1185">Reference proteome</keyword>
<accession>A0ABQ4X7E3</accession>
<dbReference type="Gene3D" id="2.40.70.10">
    <property type="entry name" value="Acid Proteases"/>
    <property type="match status" value="1"/>
</dbReference>
<dbReference type="PROSITE" id="PS50158">
    <property type="entry name" value="ZF_CCHC"/>
    <property type="match status" value="1"/>
</dbReference>
<dbReference type="InterPro" id="IPR032567">
    <property type="entry name" value="RTL1-rel"/>
</dbReference>
<evidence type="ECO:0000313" key="5">
    <source>
        <dbReference type="Proteomes" id="UP001151760"/>
    </source>
</evidence>
<dbReference type="Pfam" id="PF08284">
    <property type="entry name" value="RVP_2"/>
    <property type="match status" value="1"/>
</dbReference>
<reference evidence="4" key="2">
    <citation type="submission" date="2022-01" db="EMBL/GenBank/DDBJ databases">
        <authorList>
            <person name="Yamashiro T."/>
            <person name="Shiraishi A."/>
            <person name="Satake H."/>
            <person name="Nakayama K."/>
        </authorList>
    </citation>
    <scope>NUCLEOTIDE SEQUENCE</scope>
</reference>
<evidence type="ECO:0000313" key="4">
    <source>
        <dbReference type="EMBL" id="GJS61149.1"/>
    </source>
</evidence>
<dbReference type="InterPro" id="IPR021109">
    <property type="entry name" value="Peptidase_aspartic_dom_sf"/>
</dbReference>
<name>A0ABQ4X7E3_9ASTR</name>
<dbReference type="InterPro" id="IPR001878">
    <property type="entry name" value="Znf_CCHC"/>
</dbReference>
<dbReference type="Pfam" id="PF03732">
    <property type="entry name" value="Retrotrans_gag"/>
    <property type="match status" value="1"/>
</dbReference>
<comment type="caution">
    <text evidence="4">The sequence shown here is derived from an EMBL/GenBank/DDBJ whole genome shotgun (WGS) entry which is preliminary data.</text>
</comment>
<dbReference type="EMBL" id="BQNB010009269">
    <property type="protein sequence ID" value="GJS61149.1"/>
    <property type="molecule type" value="Genomic_DNA"/>
</dbReference>
<sequence>MVLTVDLQCYSNGHPFWARRHEWQRQDADDRATRHIMRIQALEAGARDDTLEDTASRRYRSFVLALIDRGVVAAMAEAEASRVRNGYDNNGTEGVVGLTRWFEKMESVFSISNCTTSCQVKFATCTQQEDDLTWWNAHVKTTTPEAAHAMPWTTLKKMMTDKYCPRGEIKKIETEMWNLKVKGTNVVAYNRRFQQLALMCARMFPEEVDKIKKYIGGLPDMIIGSVKASKPKTMQEAIEFTTDLMDEKTHAYAERQAYTAGNSDKKPYAGSKPLCSKCDYNHKGPCPPRCNNFKKVGHLAKDCRSRPANANNNNRNNNNHNNKNNNQKGNGCYECGAQGHFKRNCPKLKNNNRGNQARNDRAPAKVYVVGNAGENPYNIVASTFLLNNRYAYILFDTGADWSFVSTAFSSQIDITPSIVDHYYDVEQADGRIIRLNTILGGCTLNFLNHPFNINLIPVKLGSFDAIIGMDWLAKYQAVIVCDEKIFRIP</sequence>
<proteinExistence type="predicted"/>
<keyword evidence="4" id="KW-0695">RNA-directed DNA polymerase</keyword>
<gene>
    <name evidence="4" type="ORF">Tco_0655933</name>
</gene>
<keyword evidence="4" id="KW-0808">Transferase</keyword>
<keyword evidence="1" id="KW-0863">Zinc-finger</keyword>
<dbReference type="SMART" id="SM00343">
    <property type="entry name" value="ZnF_C2HC"/>
    <property type="match status" value="2"/>
</dbReference>
<dbReference type="Proteomes" id="UP001151760">
    <property type="component" value="Unassembled WGS sequence"/>
</dbReference>